<name>A0A141SD97_9FLOR</name>
<keyword evidence="3" id="KW-0699">rRNA-binding</keyword>
<dbReference type="GO" id="GO:0006412">
    <property type="term" value="P:translation"/>
    <property type="evidence" value="ECO:0007669"/>
    <property type="project" value="InterPro"/>
</dbReference>
<proteinExistence type="inferred from homology"/>
<comment type="similarity">
    <text evidence="1">Belongs to the universal ribosomal protein uL3 family.</text>
</comment>
<keyword evidence="10" id="KW-0934">Plastid</keyword>
<dbReference type="NCBIfam" id="TIGR03625">
    <property type="entry name" value="L3_bact"/>
    <property type="match status" value="1"/>
</dbReference>
<sequence length="210" mass="22887">MSIGLLGTKIGMTQIFDNKGNAIPVTVLQLGPCLVTQIKNKNSDKYNAIQIGYEAILEKKLSKAQLGHLNKNKLPSFKYLKEYRVTSPSKFEPGQPLTVNKIKIGSLIDVSSRSISKGFTGYQKRHHFSRGPMSHGCKNHRKPGSIGAGTTPGRVFPGKKMAGKMGNKKTTIRNLKVIDIKPNNHIVIIKGSVPGKAGSIVSIKIQESKI</sequence>
<dbReference type="GO" id="GO:0003735">
    <property type="term" value="F:structural constituent of ribosome"/>
    <property type="evidence" value="ECO:0007669"/>
    <property type="project" value="InterPro"/>
</dbReference>
<protein>
    <recommendedName>
        <fullName evidence="7">Large ribosomal subunit protein uL3c</fullName>
    </recommendedName>
    <alternativeName>
        <fullName evidence="8">50S ribosomal protein L3, chloroplastic</fullName>
    </alternativeName>
</protein>
<dbReference type="Pfam" id="PF00297">
    <property type="entry name" value="Ribosomal_L3"/>
    <property type="match status" value="1"/>
</dbReference>
<keyword evidence="4" id="KW-0694">RNA-binding</keyword>
<keyword evidence="5 10" id="KW-0689">Ribosomal protein</keyword>
<evidence type="ECO:0000256" key="1">
    <source>
        <dbReference type="ARBA" id="ARBA00006540"/>
    </source>
</evidence>
<dbReference type="PANTHER" id="PTHR11229:SF16">
    <property type="entry name" value="LARGE RIBOSOMAL SUBUNIT PROTEIN UL3C"/>
    <property type="match status" value="1"/>
</dbReference>
<evidence type="ECO:0000256" key="8">
    <source>
        <dbReference type="ARBA" id="ARBA00035503"/>
    </source>
</evidence>
<dbReference type="InterPro" id="IPR000597">
    <property type="entry name" value="Ribosomal_uL3"/>
</dbReference>
<dbReference type="RefSeq" id="YP_009244023.1">
    <property type="nucleotide sequence ID" value="NC_029857.1"/>
</dbReference>
<dbReference type="InterPro" id="IPR019927">
    <property type="entry name" value="Ribosomal_uL3_bac/org-type"/>
</dbReference>
<dbReference type="Gene3D" id="3.30.160.810">
    <property type="match status" value="1"/>
</dbReference>
<evidence type="ECO:0000256" key="2">
    <source>
        <dbReference type="ARBA" id="ARBA00011838"/>
    </source>
</evidence>
<evidence type="ECO:0000256" key="5">
    <source>
        <dbReference type="ARBA" id="ARBA00022980"/>
    </source>
</evidence>
<evidence type="ECO:0000256" key="7">
    <source>
        <dbReference type="ARBA" id="ARBA00035213"/>
    </source>
</evidence>
<dbReference type="GeneID" id="27215740"/>
<feature type="region of interest" description="Disordered" evidence="9">
    <location>
        <begin position="126"/>
        <end position="154"/>
    </location>
</feature>
<dbReference type="GO" id="GO:0019843">
    <property type="term" value="F:rRNA binding"/>
    <property type="evidence" value="ECO:0007669"/>
    <property type="project" value="UniProtKB-KW"/>
</dbReference>
<dbReference type="InterPro" id="IPR009000">
    <property type="entry name" value="Transl_B-barrel_sf"/>
</dbReference>
<evidence type="ECO:0000256" key="3">
    <source>
        <dbReference type="ARBA" id="ARBA00022730"/>
    </source>
</evidence>
<accession>A0A141SD97</accession>
<reference evidence="10" key="1">
    <citation type="submission" date="2015-07" db="EMBL/GenBank/DDBJ databases">
        <title>Reconstructing the complex evolutionary history of mobile plasmids in red algal genomes.</title>
        <authorList>
            <person name="Lee J."/>
            <person name="Kim K.M."/>
            <person name="Yang E.C."/>
            <person name="Miller K.A."/>
            <person name="Boo S.M."/>
            <person name="Bhattacharya D."/>
            <person name="Yoon H.S."/>
        </authorList>
    </citation>
    <scope>NUCLEOTIDE SEQUENCE</scope>
</reference>
<evidence type="ECO:0000256" key="6">
    <source>
        <dbReference type="ARBA" id="ARBA00023274"/>
    </source>
</evidence>
<dbReference type="AlphaFoldDB" id="A0A141SD97"/>
<comment type="subunit">
    <text evidence="2">Part of the 50S ribosomal subunit.</text>
</comment>
<dbReference type="SUPFAM" id="SSF50447">
    <property type="entry name" value="Translation proteins"/>
    <property type="match status" value="1"/>
</dbReference>
<dbReference type="PANTHER" id="PTHR11229">
    <property type="entry name" value="50S RIBOSOMAL PROTEIN L3"/>
    <property type="match status" value="1"/>
</dbReference>
<gene>
    <name evidence="10" type="primary">rpl3</name>
    <name evidence="10" type="ORF">Sdur_236</name>
</gene>
<dbReference type="FunFam" id="2.40.30.10:FF:000065">
    <property type="entry name" value="50S ribosomal protein L3, chloroplastic"/>
    <property type="match status" value="1"/>
</dbReference>
<organism evidence="10">
    <name type="scientific">Sporolithon durum</name>
    <dbReference type="NCBI Taxonomy" id="48970"/>
    <lineage>
        <taxon>Eukaryota</taxon>
        <taxon>Rhodophyta</taxon>
        <taxon>Florideophyceae</taxon>
        <taxon>Corallinophycidae</taxon>
        <taxon>Sporolithales</taxon>
        <taxon>Sporolithaceae</taxon>
        <taxon>Sporolithon</taxon>
    </lineage>
</organism>
<geneLocation type="plastid" evidence="10"/>
<evidence type="ECO:0000313" key="10">
    <source>
        <dbReference type="EMBL" id="AMK96265.1"/>
    </source>
</evidence>
<dbReference type="HAMAP" id="MF_01325_B">
    <property type="entry name" value="Ribosomal_uL3_B"/>
    <property type="match status" value="1"/>
</dbReference>
<keyword evidence="6" id="KW-0687">Ribonucleoprotein</keyword>
<dbReference type="EMBL" id="KT266785">
    <property type="protein sequence ID" value="AMK96265.1"/>
    <property type="molecule type" value="Genomic_DNA"/>
</dbReference>
<dbReference type="Gene3D" id="2.40.30.10">
    <property type="entry name" value="Translation factors"/>
    <property type="match status" value="1"/>
</dbReference>
<evidence type="ECO:0000256" key="4">
    <source>
        <dbReference type="ARBA" id="ARBA00022884"/>
    </source>
</evidence>
<dbReference type="GO" id="GO:0022625">
    <property type="term" value="C:cytosolic large ribosomal subunit"/>
    <property type="evidence" value="ECO:0007669"/>
    <property type="project" value="TreeGrafter"/>
</dbReference>
<evidence type="ECO:0000256" key="9">
    <source>
        <dbReference type="SAM" id="MobiDB-lite"/>
    </source>
</evidence>